<evidence type="ECO:0000256" key="1">
    <source>
        <dbReference type="SAM" id="MobiDB-lite"/>
    </source>
</evidence>
<reference evidence="2 3" key="1">
    <citation type="journal article" date="2012" name="Genome Biol.">
        <title>Genome and low-iron response of an oceanic diatom adapted to chronic iron limitation.</title>
        <authorList>
            <person name="Lommer M."/>
            <person name="Specht M."/>
            <person name="Roy A.S."/>
            <person name="Kraemer L."/>
            <person name="Andreson R."/>
            <person name="Gutowska M.A."/>
            <person name="Wolf J."/>
            <person name="Bergner S.V."/>
            <person name="Schilhabel M.B."/>
            <person name="Klostermeier U.C."/>
            <person name="Beiko R.G."/>
            <person name="Rosenstiel P."/>
            <person name="Hippler M."/>
            <person name="Laroche J."/>
        </authorList>
    </citation>
    <scope>NUCLEOTIDE SEQUENCE [LARGE SCALE GENOMIC DNA]</scope>
    <source>
        <strain evidence="2 3">CCMP1005</strain>
    </source>
</reference>
<organism evidence="2 3">
    <name type="scientific">Thalassiosira oceanica</name>
    <name type="common">Marine diatom</name>
    <dbReference type="NCBI Taxonomy" id="159749"/>
    <lineage>
        <taxon>Eukaryota</taxon>
        <taxon>Sar</taxon>
        <taxon>Stramenopiles</taxon>
        <taxon>Ochrophyta</taxon>
        <taxon>Bacillariophyta</taxon>
        <taxon>Coscinodiscophyceae</taxon>
        <taxon>Thalassiosirophycidae</taxon>
        <taxon>Thalassiosirales</taxon>
        <taxon>Thalassiosiraceae</taxon>
        <taxon>Thalassiosira</taxon>
    </lineage>
</organism>
<dbReference type="EMBL" id="AGNL01014564">
    <property type="protein sequence ID" value="EJK66652.1"/>
    <property type="molecule type" value="Genomic_DNA"/>
</dbReference>
<dbReference type="Proteomes" id="UP000266841">
    <property type="component" value="Unassembled WGS sequence"/>
</dbReference>
<feature type="region of interest" description="Disordered" evidence="1">
    <location>
        <begin position="1"/>
        <end position="105"/>
    </location>
</feature>
<sequence>MVPDNSGESIGVCADDPDKSCMGLGLPPPGRKITTAPPPGFDATEVDDHAHGHEHEDGDDHEHFSGTTEAPTGHSEWGGHTHGDGGHSHEGIEHSNGSATDAQTVLAEEGSILTEMETIHTKAQR</sequence>
<dbReference type="AlphaFoldDB" id="K0T884"/>
<protein>
    <submittedName>
        <fullName evidence="2">Uncharacterized protein</fullName>
    </submittedName>
</protein>
<evidence type="ECO:0000313" key="2">
    <source>
        <dbReference type="EMBL" id="EJK66652.1"/>
    </source>
</evidence>
<comment type="caution">
    <text evidence="2">The sequence shown here is derived from an EMBL/GenBank/DDBJ whole genome shotgun (WGS) entry which is preliminary data.</text>
</comment>
<feature type="compositionally biased region" description="Basic and acidic residues" evidence="1">
    <location>
        <begin position="46"/>
        <end position="64"/>
    </location>
</feature>
<feature type="compositionally biased region" description="Pro residues" evidence="1">
    <location>
        <begin position="26"/>
        <end position="40"/>
    </location>
</feature>
<gene>
    <name evidence="2" type="ORF">THAOC_12408</name>
</gene>
<evidence type="ECO:0000313" key="3">
    <source>
        <dbReference type="Proteomes" id="UP000266841"/>
    </source>
</evidence>
<accession>K0T884</accession>
<feature type="non-terminal residue" evidence="2">
    <location>
        <position position="125"/>
    </location>
</feature>
<keyword evidence="3" id="KW-1185">Reference proteome</keyword>
<name>K0T884_THAOC</name>
<feature type="compositionally biased region" description="Basic and acidic residues" evidence="1">
    <location>
        <begin position="77"/>
        <end position="93"/>
    </location>
</feature>
<proteinExistence type="predicted"/>